<dbReference type="InterPro" id="IPR036390">
    <property type="entry name" value="WH_DNA-bd_sf"/>
</dbReference>
<accession>A0ABR7LRJ6</accession>
<dbReference type="PANTHER" id="PTHR46577:SF1">
    <property type="entry name" value="HTH-TYPE TRANSCRIPTIONAL REGULATORY PROTEIN GABR"/>
    <property type="match status" value="1"/>
</dbReference>
<reference evidence="8 9" key="1">
    <citation type="submission" date="2020-06" db="EMBL/GenBank/DDBJ databases">
        <title>Actinomadura xiongansis sp. nov., isolated from soil of Baiyangdian.</title>
        <authorList>
            <person name="Zhang X."/>
        </authorList>
    </citation>
    <scope>NUCLEOTIDE SEQUENCE [LARGE SCALE GENOMIC DNA]</scope>
    <source>
        <strain evidence="8 9">HBUM206468</strain>
    </source>
</reference>
<dbReference type="InterPro" id="IPR015424">
    <property type="entry name" value="PyrdxlP-dep_Trfase"/>
</dbReference>
<sequence>MTDLHLHFDRATGRMSGQVASGLRAGIRAGRLPAGTRLPSTRDLARDLGVSRGVVVSAYEQLLAEGFVISRRGDGTRVAPSAVAQSPPPEPRPGCVRDAGGSRPVDYDLRAGLPDLAAFPRARWMSAVRNALRALPNDELGYPDPAGAAVLRAELAGHLGRVRAAHVTPDRLVVTQGVAHGLAMIVRLLAEDGHRRLAVEDPTSARQLPLLAEAGVEIVRVPVDEEGVDVAALARAGARAVLVTPAHQYPTGVVLSARRRTELVSWARAVDGIVIEDDYDAEFRYDREPVGCVQGIAPDRVVLTGSVSKSLAPALRLGWVVAPRALAERVRSYRAGTDLGGPVIEQHALAGLIASGGYDRHLRVMRRQYRLRRDALVDALRTHLPGSRVHGVSAGLHVYVELPAGMRERSVIESAARAGVALEGASPLWSGTAPTPALVLGYGGLSTTRLIRAVALVGSAVTPGSDG</sequence>
<comment type="caution">
    <text evidence="8">The sequence shown here is derived from an EMBL/GenBank/DDBJ whole genome shotgun (WGS) entry which is preliminary data.</text>
</comment>
<evidence type="ECO:0000256" key="4">
    <source>
        <dbReference type="ARBA" id="ARBA00023125"/>
    </source>
</evidence>
<keyword evidence="8" id="KW-0808">Transferase</keyword>
<keyword evidence="4" id="KW-0238">DNA-binding</keyword>
<feature type="region of interest" description="Disordered" evidence="6">
    <location>
        <begin position="78"/>
        <end position="101"/>
    </location>
</feature>
<comment type="similarity">
    <text evidence="1">In the C-terminal section; belongs to the class-I pyridoxal-phosphate-dependent aminotransferase family.</text>
</comment>
<dbReference type="PANTHER" id="PTHR46577">
    <property type="entry name" value="HTH-TYPE TRANSCRIPTIONAL REGULATORY PROTEIN GABR"/>
    <property type="match status" value="1"/>
</dbReference>
<dbReference type="InterPro" id="IPR004839">
    <property type="entry name" value="Aminotransferase_I/II_large"/>
</dbReference>
<dbReference type="EMBL" id="JABVEC010000011">
    <property type="protein sequence ID" value="MBC6467127.1"/>
    <property type="molecule type" value="Genomic_DNA"/>
</dbReference>
<dbReference type="PRINTS" id="PR00035">
    <property type="entry name" value="HTHGNTR"/>
</dbReference>
<protein>
    <submittedName>
        <fullName evidence="8">PLP-dependent aminotransferase family protein</fullName>
    </submittedName>
</protein>
<dbReference type="CDD" id="cd00609">
    <property type="entry name" value="AAT_like"/>
    <property type="match status" value="1"/>
</dbReference>
<organism evidence="8 9">
    <name type="scientific">Actinomadura alba</name>
    <dbReference type="NCBI Taxonomy" id="406431"/>
    <lineage>
        <taxon>Bacteria</taxon>
        <taxon>Bacillati</taxon>
        <taxon>Actinomycetota</taxon>
        <taxon>Actinomycetes</taxon>
        <taxon>Streptosporangiales</taxon>
        <taxon>Thermomonosporaceae</taxon>
        <taxon>Actinomadura</taxon>
    </lineage>
</organism>
<dbReference type="InterPro" id="IPR015421">
    <property type="entry name" value="PyrdxlP-dep_Trfase_major"/>
</dbReference>
<keyword evidence="8" id="KW-0032">Aminotransferase</keyword>
<evidence type="ECO:0000313" key="8">
    <source>
        <dbReference type="EMBL" id="MBC6467127.1"/>
    </source>
</evidence>
<dbReference type="Gene3D" id="1.10.10.10">
    <property type="entry name" value="Winged helix-like DNA-binding domain superfamily/Winged helix DNA-binding domain"/>
    <property type="match status" value="1"/>
</dbReference>
<keyword evidence="5" id="KW-0804">Transcription</keyword>
<gene>
    <name evidence="8" type="ORF">HKK74_16685</name>
</gene>
<dbReference type="SUPFAM" id="SSF53383">
    <property type="entry name" value="PLP-dependent transferases"/>
    <property type="match status" value="1"/>
</dbReference>
<dbReference type="SUPFAM" id="SSF46785">
    <property type="entry name" value="Winged helix' DNA-binding domain"/>
    <property type="match status" value="1"/>
</dbReference>
<dbReference type="CDD" id="cd07377">
    <property type="entry name" value="WHTH_GntR"/>
    <property type="match status" value="1"/>
</dbReference>
<dbReference type="InterPro" id="IPR051446">
    <property type="entry name" value="HTH_trans_reg/aminotransferase"/>
</dbReference>
<feature type="domain" description="HTH gntR-type" evidence="7">
    <location>
        <begin position="13"/>
        <end position="81"/>
    </location>
</feature>
<evidence type="ECO:0000256" key="5">
    <source>
        <dbReference type="ARBA" id="ARBA00023163"/>
    </source>
</evidence>
<dbReference type="GO" id="GO:0008483">
    <property type="term" value="F:transaminase activity"/>
    <property type="evidence" value="ECO:0007669"/>
    <property type="project" value="UniProtKB-KW"/>
</dbReference>
<evidence type="ECO:0000313" key="9">
    <source>
        <dbReference type="Proteomes" id="UP000805614"/>
    </source>
</evidence>
<dbReference type="InterPro" id="IPR036388">
    <property type="entry name" value="WH-like_DNA-bd_sf"/>
</dbReference>
<evidence type="ECO:0000256" key="2">
    <source>
        <dbReference type="ARBA" id="ARBA00022898"/>
    </source>
</evidence>
<name>A0ABR7LRJ6_9ACTN</name>
<dbReference type="Pfam" id="PF00155">
    <property type="entry name" value="Aminotran_1_2"/>
    <property type="match status" value="1"/>
</dbReference>
<proteinExistence type="inferred from homology"/>
<dbReference type="Gene3D" id="3.40.640.10">
    <property type="entry name" value="Type I PLP-dependent aspartate aminotransferase-like (Major domain)"/>
    <property type="match status" value="1"/>
</dbReference>
<keyword evidence="3" id="KW-0805">Transcription regulation</keyword>
<dbReference type="PROSITE" id="PS50949">
    <property type="entry name" value="HTH_GNTR"/>
    <property type="match status" value="1"/>
</dbReference>
<evidence type="ECO:0000256" key="6">
    <source>
        <dbReference type="SAM" id="MobiDB-lite"/>
    </source>
</evidence>
<evidence type="ECO:0000259" key="7">
    <source>
        <dbReference type="PROSITE" id="PS50949"/>
    </source>
</evidence>
<evidence type="ECO:0000256" key="3">
    <source>
        <dbReference type="ARBA" id="ARBA00023015"/>
    </source>
</evidence>
<dbReference type="InterPro" id="IPR000524">
    <property type="entry name" value="Tscrpt_reg_HTH_GntR"/>
</dbReference>
<dbReference type="SMART" id="SM00345">
    <property type="entry name" value="HTH_GNTR"/>
    <property type="match status" value="1"/>
</dbReference>
<keyword evidence="9" id="KW-1185">Reference proteome</keyword>
<evidence type="ECO:0000256" key="1">
    <source>
        <dbReference type="ARBA" id="ARBA00005384"/>
    </source>
</evidence>
<dbReference type="Proteomes" id="UP000805614">
    <property type="component" value="Unassembled WGS sequence"/>
</dbReference>
<dbReference type="RefSeq" id="WP_187244133.1">
    <property type="nucleotide sequence ID" value="NZ_BAAAOK010000004.1"/>
</dbReference>
<keyword evidence="2" id="KW-0663">Pyridoxal phosphate</keyword>
<dbReference type="Pfam" id="PF00392">
    <property type="entry name" value="GntR"/>
    <property type="match status" value="1"/>
</dbReference>